<organism evidence="2 3">
    <name type="scientific">Rhizoctonia solani</name>
    <dbReference type="NCBI Taxonomy" id="456999"/>
    <lineage>
        <taxon>Eukaryota</taxon>
        <taxon>Fungi</taxon>
        <taxon>Dikarya</taxon>
        <taxon>Basidiomycota</taxon>
        <taxon>Agaricomycotina</taxon>
        <taxon>Agaricomycetes</taxon>
        <taxon>Cantharellales</taxon>
        <taxon>Ceratobasidiaceae</taxon>
        <taxon>Rhizoctonia</taxon>
    </lineage>
</organism>
<feature type="compositionally biased region" description="Low complexity" evidence="1">
    <location>
        <begin position="182"/>
        <end position="196"/>
    </location>
</feature>
<feature type="compositionally biased region" description="Polar residues" evidence="1">
    <location>
        <begin position="10"/>
        <end position="29"/>
    </location>
</feature>
<dbReference type="EMBL" id="JACYCD010000048">
    <property type="protein sequence ID" value="KAF8709677.1"/>
    <property type="molecule type" value="Genomic_DNA"/>
</dbReference>
<feature type="compositionally biased region" description="Low complexity" evidence="1">
    <location>
        <begin position="793"/>
        <end position="813"/>
    </location>
</feature>
<feature type="compositionally biased region" description="Pro residues" evidence="1">
    <location>
        <begin position="1110"/>
        <end position="1121"/>
    </location>
</feature>
<dbReference type="GO" id="GO:0046982">
    <property type="term" value="F:protein heterodimerization activity"/>
    <property type="evidence" value="ECO:0007669"/>
    <property type="project" value="InterPro"/>
</dbReference>
<dbReference type="Proteomes" id="UP000602905">
    <property type="component" value="Unassembled WGS sequence"/>
</dbReference>
<dbReference type="InterPro" id="IPR009072">
    <property type="entry name" value="Histone-fold"/>
</dbReference>
<feature type="region of interest" description="Disordered" evidence="1">
    <location>
        <begin position="1426"/>
        <end position="1546"/>
    </location>
</feature>
<proteinExistence type="predicted"/>
<feature type="compositionally biased region" description="Polar residues" evidence="1">
    <location>
        <begin position="615"/>
        <end position="627"/>
    </location>
</feature>
<feature type="compositionally biased region" description="Polar residues" evidence="1">
    <location>
        <begin position="405"/>
        <end position="441"/>
    </location>
</feature>
<feature type="compositionally biased region" description="Low complexity" evidence="1">
    <location>
        <begin position="2067"/>
        <end position="2078"/>
    </location>
</feature>
<sequence length="2559" mass="273858">MEPSRHYPQPGTSTQYAQQPQPDSTRGSQMQVIPVGNRAVQQYINRLYHNPTQMQAGSSNDPGFYAKAHKDMVEMKHKLEQMILANQQHAEIANVSNQIPHPQPSYPHYHPYAGPQGAVPHQHGAWTGPTPVPWPYQQQPVHQHQTYPQQTYPQPVAQPFVGQYAPGMAMQDGAHQQTQPVPQANQSNSQSHHSAPYQQPQLGLHHPYGNPQPAQQSTASFPNATPQPQRQPVVQQATPSTSASYAQNAYQPQAQPQHPTPAHSQMPDRPQGNPLQPGHQPNQAGGSNIQKDREIAQKQLQYLQHLAQQHKRRQQSRPSSHQSSPASPQVALPTLPPAQNASGSALSQLAHQLQAPVQRSSSPQEEPPVSASQVQDSDTVGPSPARIRSRKPFSLHDLKPERRQSTGWSVGSNASSRTADSQANGSINPVATTNKHTQPINGSARGITPTESASASEPIIQTHNESVPSPNLSNSTSSAQTGGASAGPASLRVDIPPEVPSAPSPVPDKPARPAPTSKQSGAGMKLALERLHGLGVDCVALVRQAAKTVGIPVDSLQETGPGDPSIPLFATGQPLDVWTSNLRVNKTQGDNLVNAIWALMKERMPEKGIDAATFTKGSPNATTNTTPIEKEQPANYGNAIPPVDDVKPTAIPVDSAKPETGQHTTLTEQSQTKPKTSHLSSESHRPSIAVPNQAPSVQTPSAPKPPTAPNSIPTPQQTALRPKPMQHNPQAAPVSTGVPTWQVNRAQLAQKYQYSPYPSSAPALQTTARPVEQQRLPPAHMAAYLPPNLTAQTQAPMQASQSQAPAQAPQAQPGSRKPKDKPRKTAALDYLRSIGIDISDGGGSEKSESTSNESPAQGEPIQTKDKGKGKATDSEEPVVLVQPGSELESQSKPDNNGNVVSESVPPAVNAAEPSRVLEAPPSPVAPIITVLPEPSPTPPSPLSAMETTNRPMTPIPQVTPVIHAPTHVSPVTATPNDLNAPVDDPSSLPATSAPVMNSPSSVPDVPAENADPARPVSQALADLSPPIVSISGLTLNGLSSPGEATPLKRKREPRVSDSSEAGPGPNTEARARQHTSANKHDQKRPKVTKRDSTTTGVGKKPPSQVESPYPNIPLPADPPPNNSWAQSYASAMNSANRMDRPLFRPETPPADELSLSPRSKPKPAKPRMIMEVVIPVPKKKRKAVADLTSDTGTERDDDLGLSALVDTIHDDTRTEQEPDLKLIRRRLRPHTCEWIGCIGPPVLSSVELLGVHLNRRHLNCRDSDTFIRRATICVVGVFACFSSRTQDDYGVIFRKSTSGILFTAHMKANCDRTTSERYRMIVHVNRAHRGNPEAKLRVFAQPEDFPPGRVESEERVVLRPDAFPDGVPYFRIMAMALRYEVVPAHIPSQRHARIGPIVLRNISAPTGIVSVPRPVAGGRVPELPLPTALSSPMPRSQVRLGTVPPDALGEEIEREVGPPPNRSPVRRMSNAKGTKAAGDSSTILRTNPSPARSYITITSNESSPEPKSRTGSTVQAPGHGRGRGGTSTVRANQSMVSQSSQTSIPSKAPRLQLVVELPGRGRGGSTPAYVSARSADEILSSIRPTRIKSESLRSLNIFLDELLWLILHSARSLATNRLKAGLLQIMPGTVGKDAILEAEVELRAYRQRSPSLGPEEQGLKQAEFPLQPTFELLRQKCEAYCTLGDLEENVVVESALQEKMLGGGPCAPKVEQIAPAALYLTAILEHICEHVLNNVGQVVARDSSRGTAYSLDVYTALCEDTTIYPLFKTMKVHEQIEAQSRAFRPSHHGSSSISGGIRTRSISRVKPDEDLGPARKMSIPTSPSAMPTASSPTNTSSSLFSRRPSADVVLTTGVPAQSSSSKSSLERTRTSLERITGKKSMERSNSTRVGDKSGRGIKLFGKGSGRHSSEDVPSNHMAPFPSISVKELPAEQSAPSQSGGTRQGTVFEQGPNHESDAGDESDGPYAQDFDELMRSGATMKVSLTPDRLKTFEVFSKQKKSRGQLPDNSPPPPLPTPRSPDSTAMSPVPRISSAPRDVDAIMEADESGARSRAQSLAPQFLSEEPSIPAVVVPAVPAVPGRSRSHTESGSTRPSIGTKPSNGPGLLRKASFNGSSRTRSGSDTTPPNEPSVRTRKVSEAPKLATMAASPVRKRGPARRRESMDLDDIINEPITPRRGGGGSGGALVAKPAHQTANTRDLIDFLSEGPPGPSPHIARSASQGTIDPVAPAVKPKQSGSGSSWFKRLVGGSSTSNGERSIPVPDVPEPASATRILGKQRSEKNLRGTSTSGLAAYGKVPPSPALSVDTGLHANPSLTLGRRASPNRKAVPSWDIETGTLRSADGHSIQIQTTLSPQRDVFGAQQSTPEPARSLSPASSKPSLRRVPVPKLDDDTSSRADVSEHGLQLIPEPISVPKAPETGLSKPERRRPGKIQDPSFASTKVQDKLRETIRPTSPIANITASQAAELRAAIAHATSADECRMLLDLVLGQWGVGRHDPEPSSVPPLSAGCSDFDDTDEAMAVDMLLGEGNLKRERQWPLTPKDSHPKLYEARVAASLRSAE</sequence>
<feature type="compositionally biased region" description="Polar residues" evidence="1">
    <location>
        <begin position="1526"/>
        <end position="1545"/>
    </location>
</feature>
<feature type="compositionally biased region" description="Low complexity" evidence="1">
    <location>
        <begin position="1788"/>
        <end position="1804"/>
    </location>
</feature>
<feature type="compositionally biased region" description="Polar residues" evidence="1">
    <location>
        <begin position="337"/>
        <end position="380"/>
    </location>
</feature>
<feature type="compositionally biased region" description="Basic and acidic residues" evidence="1">
    <location>
        <begin position="862"/>
        <end position="873"/>
    </location>
</feature>
<feature type="compositionally biased region" description="Low complexity" evidence="1">
    <location>
        <begin position="2112"/>
        <end position="2123"/>
    </location>
</feature>
<feature type="region of interest" description="Disordered" evidence="1">
    <location>
        <begin position="2199"/>
        <end position="2293"/>
    </location>
</feature>
<feature type="compositionally biased region" description="Polar residues" evidence="1">
    <location>
        <begin position="887"/>
        <end position="901"/>
    </location>
</feature>
<feature type="region of interest" description="Disordered" evidence="1">
    <location>
        <begin position="171"/>
        <end position="288"/>
    </location>
</feature>
<name>A0A8H7HXT4_9AGAM</name>
<feature type="region of interest" description="Disordered" evidence="1">
    <location>
        <begin position="1139"/>
        <end position="1165"/>
    </location>
</feature>
<feature type="compositionally biased region" description="Low complexity" evidence="1">
    <location>
        <begin position="1817"/>
        <end position="1838"/>
    </location>
</feature>
<feature type="region of interest" description="Disordered" evidence="1">
    <location>
        <begin position="1"/>
        <end position="29"/>
    </location>
</feature>
<reference evidence="2" key="1">
    <citation type="submission" date="2020-09" db="EMBL/GenBank/DDBJ databases">
        <title>Comparative genome analyses of four rice-infecting Rhizoctonia solani isolates reveal extensive enrichment of homogalacturonan modification genes.</title>
        <authorList>
            <person name="Lee D.-Y."/>
            <person name="Jeon J."/>
            <person name="Kim K.-T."/>
            <person name="Cheong K."/>
            <person name="Song H."/>
            <person name="Choi G."/>
            <person name="Ko J."/>
            <person name="Opiyo S.O."/>
            <person name="Zuo S."/>
            <person name="Madhav S."/>
            <person name="Lee Y.-H."/>
            <person name="Wang G.-L."/>
        </authorList>
    </citation>
    <scope>NUCLEOTIDE SEQUENCE</scope>
    <source>
        <strain evidence="2">AG1-IA WGL</strain>
    </source>
</reference>
<evidence type="ECO:0000313" key="2">
    <source>
        <dbReference type="EMBL" id="KAF8709677.1"/>
    </source>
</evidence>
<feature type="compositionally biased region" description="Low complexity" evidence="1">
    <location>
        <begin position="473"/>
        <end position="490"/>
    </location>
</feature>
<feature type="compositionally biased region" description="Polar residues" evidence="1">
    <location>
        <begin position="1479"/>
        <end position="1515"/>
    </location>
</feature>
<dbReference type="Gene3D" id="1.10.20.10">
    <property type="entry name" value="Histone, subunit A"/>
    <property type="match status" value="1"/>
</dbReference>
<feature type="region of interest" description="Disordered" evidence="1">
    <location>
        <begin position="306"/>
        <end position="520"/>
    </location>
</feature>
<feature type="region of interest" description="Disordered" evidence="1">
    <location>
        <begin position="793"/>
        <end position="912"/>
    </location>
</feature>
<feature type="compositionally biased region" description="Polar residues" evidence="1">
    <location>
        <begin position="988"/>
        <end position="1001"/>
    </location>
</feature>
<accession>A0A8H7HXT4</accession>
<feature type="region of interest" description="Disordered" evidence="1">
    <location>
        <begin position="2356"/>
        <end position="2440"/>
    </location>
</feature>
<feature type="region of interest" description="Disordered" evidence="1">
    <location>
        <begin position="611"/>
        <end position="736"/>
    </location>
</feature>
<protein>
    <recommendedName>
        <fullName evidence="4">Titin</fullName>
    </recommendedName>
</protein>
<feature type="compositionally biased region" description="Basic and acidic residues" evidence="1">
    <location>
        <begin position="1864"/>
        <end position="1882"/>
    </location>
</feature>
<feature type="compositionally biased region" description="Polar residues" evidence="1">
    <location>
        <begin position="449"/>
        <end position="472"/>
    </location>
</feature>
<dbReference type="PROSITE" id="PS00221">
    <property type="entry name" value="MIP"/>
    <property type="match status" value="1"/>
</dbReference>
<feature type="compositionally biased region" description="Polar residues" evidence="1">
    <location>
        <begin position="661"/>
        <end position="680"/>
    </location>
</feature>
<evidence type="ECO:0000256" key="1">
    <source>
        <dbReference type="SAM" id="MobiDB-lite"/>
    </source>
</evidence>
<feature type="compositionally biased region" description="Polar residues" evidence="1">
    <location>
        <begin position="709"/>
        <end position="719"/>
    </location>
</feature>
<feature type="region of interest" description="Disordered" evidence="1">
    <location>
        <begin position="927"/>
        <end position="1126"/>
    </location>
</feature>
<evidence type="ECO:0000313" key="3">
    <source>
        <dbReference type="Proteomes" id="UP000602905"/>
    </source>
</evidence>
<feature type="compositionally biased region" description="Polar residues" evidence="1">
    <location>
        <begin position="2086"/>
        <end position="2099"/>
    </location>
</feature>
<feature type="compositionally biased region" description="Low complexity" evidence="1">
    <location>
        <begin position="224"/>
        <end position="265"/>
    </location>
</feature>
<feature type="compositionally biased region" description="Basic and acidic residues" evidence="1">
    <location>
        <begin position="394"/>
        <end position="404"/>
    </location>
</feature>
<feature type="compositionally biased region" description="Low complexity" evidence="1">
    <location>
        <begin position="316"/>
        <end position="329"/>
    </location>
</feature>
<gene>
    <name evidence="2" type="ORF">RHS03_03107</name>
</gene>
<comment type="caution">
    <text evidence="2">The sequence shown here is derived from an EMBL/GenBank/DDBJ whole genome shotgun (WGS) entry which is preliminary data.</text>
</comment>
<feature type="compositionally biased region" description="Polar residues" evidence="1">
    <location>
        <begin position="1933"/>
        <end position="1946"/>
    </location>
</feature>
<evidence type="ECO:0008006" key="4">
    <source>
        <dbReference type="Google" id="ProtNLM"/>
    </source>
</evidence>
<feature type="compositionally biased region" description="Pro residues" evidence="1">
    <location>
        <begin position="2007"/>
        <end position="2017"/>
    </location>
</feature>
<feature type="compositionally biased region" description="Polar residues" evidence="1">
    <location>
        <begin position="212"/>
        <end position="223"/>
    </location>
</feature>
<feature type="compositionally biased region" description="Polar residues" evidence="1">
    <location>
        <begin position="279"/>
        <end position="288"/>
    </location>
</feature>
<dbReference type="InterPro" id="IPR022357">
    <property type="entry name" value="MIP_CS"/>
</dbReference>
<dbReference type="OrthoDB" id="5382203at2759"/>
<feature type="non-terminal residue" evidence="2">
    <location>
        <position position="1"/>
    </location>
</feature>
<feature type="compositionally biased region" description="Basic and acidic residues" evidence="1">
    <location>
        <begin position="2386"/>
        <end position="2399"/>
    </location>
</feature>
<feature type="region of interest" description="Disordered" evidence="1">
    <location>
        <begin position="1779"/>
        <end position="2185"/>
    </location>
</feature>
<feature type="compositionally biased region" description="Pro residues" evidence="1">
    <location>
        <begin position="497"/>
        <end position="508"/>
    </location>
</feature>